<dbReference type="AlphaFoldDB" id="A0A8H5FKB8"/>
<accession>A0A8H5FKB8</accession>
<dbReference type="Proteomes" id="UP000541558">
    <property type="component" value="Unassembled WGS sequence"/>
</dbReference>
<feature type="region of interest" description="Disordered" evidence="1">
    <location>
        <begin position="181"/>
        <end position="202"/>
    </location>
</feature>
<sequence length="202" mass="22725">MLEPVTSQGEGNSKMETLDEVNDGKPKLERKDRVQPRRAVYVRNPYKEHKTRITQLEGPRRIKSQKALIQIPATSSIAVGRMKPLPPIPTNEATPDEVESWSQPSTATQLDNLSYVDSDCDTDSISSLQCHASDTDSTCELVTGFDLGSSRHMEIRSEKHWERDWEYKSRAFCDKTASPSLAKGASRMVPAPKVPPKRYRIP</sequence>
<reference evidence="2 3" key="1">
    <citation type="journal article" date="2020" name="ISME J.">
        <title>Uncovering the hidden diversity of litter-decomposition mechanisms in mushroom-forming fungi.</title>
        <authorList>
            <person name="Floudas D."/>
            <person name="Bentzer J."/>
            <person name="Ahren D."/>
            <person name="Johansson T."/>
            <person name="Persson P."/>
            <person name="Tunlid A."/>
        </authorList>
    </citation>
    <scope>NUCLEOTIDE SEQUENCE [LARGE SCALE GENOMIC DNA]</scope>
    <source>
        <strain evidence="2 3">CBS 175.51</strain>
    </source>
</reference>
<feature type="compositionally biased region" description="Basic and acidic residues" evidence="1">
    <location>
        <begin position="22"/>
        <end position="35"/>
    </location>
</feature>
<feature type="compositionally biased region" description="Polar residues" evidence="1">
    <location>
        <begin position="1"/>
        <end position="15"/>
    </location>
</feature>
<dbReference type="EMBL" id="JAACJK010000005">
    <property type="protein sequence ID" value="KAF5339971.1"/>
    <property type="molecule type" value="Genomic_DNA"/>
</dbReference>
<name>A0A8H5FKB8_9AGAR</name>
<protein>
    <submittedName>
        <fullName evidence="2">Uncharacterized protein</fullName>
    </submittedName>
</protein>
<evidence type="ECO:0000313" key="3">
    <source>
        <dbReference type="Proteomes" id="UP000541558"/>
    </source>
</evidence>
<organism evidence="2 3">
    <name type="scientific">Ephemerocybe angulata</name>
    <dbReference type="NCBI Taxonomy" id="980116"/>
    <lineage>
        <taxon>Eukaryota</taxon>
        <taxon>Fungi</taxon>
        <taxon>Dikarya</taxon>
        <taxon>Basidiomycota</taxon>
        <taxon>Agaricomycotina</taxon>
        <taxon>Agaricomycetes</taxon>
        <taxon>Agaricomycetidae</taxon>
        <taxon>Agaricales</taxon>
        <taxon>Agaricineae</taxon>
        <taxon>Psathyrellaceae</taxon>
        <taxon>Ephemerocybe</taxon>
    </lineage>
</organism>
<evidence type="ECO:0000256" key="1">
    <source>
        <dbReference type="SAM" id="MobiDB-lite"/>
    </source>
</evidence>
<feature type="region of interest" description="Disordered" evidence="1">
    <location>
        <begin position="1"/>
        <end position="46"/>
    </location>
</feature>
<keyword evidence="3" id="KW-1185">Reference proteome</keyword>
<gene>
    <name evidence="2" type="ORF">D9611_012435</name>
</gene>
<dbReference type="OrthoDB" id="10303493at2759"/>
<comment type="caution">
    <text evidence="2">The sequence shown here is derived from an EMBL/GenBank/DDBJ whole genome shotgun (WGS) entry which is preliminary data.</text>
</comment>
<evidence type="ECO:0000313" key="2">
    <source>
        <dbReference type="EMBL" id="KAF5339971.1"/>
    </source>
</evidence>
<proteinExistence type="predicted"/>